<dbReference type="InterPro" id="IPR015854">
    <property type="entry name" value="ABC_transpr_LolD-like"/>
</dbReference>
<dbReference type="Gene3D" id="3.40.50.300">
    <property type="entry name" value="P-loop containing nucleotide triphosphate hydrolases"/>
    <property type="match status" value="1"/>
</dbReference>
<sequence length="255" mass="26937">MRPDAGITALEGREEHRGGSGLALRLDDVHVRFGDTQALRGLSVEVGPGEVVAVTGPSGSGKSTLLLCLAGLLVPDTGRVTVGYTVVSSLPDDARTRMRRSEIGVLFQFGELVPELTAVENVLLPLLFSGIRRPVAHDRAMAWLRRLRLDDRADEQVSGLSGGEAQRVALARALVIEPTVLLADEPTGALDTPTGQLVMREMVDTVRASGTTAVIVTHESRVAAYADREIHLRDGAVLGEPAVGRSGLPGSAARS</sequence>
<dbReference type="AlphaFoldDB" id="A0A077LWH2"/>
<dbReference type="GO" id="GO:0016887">
    <property type="term" value="F:ATP hydrolysis activity"/>
    <property type="evidence" value="ECO:0007669"/>
    <property type="project" value="InterPro"/>
</dbReference>
<evidence type="ECO:0000256" key="1">
    <source>
        <dbReference type="ARBA" id="ARBA00022448"/>
    </source>
</evidence>
<dbReference type="GO" id="GO:0022857">
    <property type="term" value="F:transmembrane transporter activity"/>
    <property type="evidence" value="ECO:0007669"/>
    <property type="project" value="TreeGrafter"/>
</dbReference>
<dbReference type="PANTHER" id="PTHR24220">
    <property type="entry name" value="IMPORT ATP-BINDING PROTEIN"/>
    <property type="match status" value="1"/>
</dbReference>
<dbReference type="CDD" id="cd03255">
    <property type="entry name" value="ABC_MJ0796_LolCDE_FtsE"/>
    <property type="match status" value="1"/>
</dbReference>
<accession>A0A077LWH2</accession>
<gene>
    <name evidence="5" type="primary">lolD</name>
    <name evidence="5" type="ORF">BN12_1690005</name>
</gene>
<evidence type="ECO:0000313" key="6">
    <source>
        <dbReference type="Proteomes" id="UP000035721"/>
    </source>
</evidence>
<dbReference type="PROSITE" id="PS00211">
    <property type="entry name" value="ABC_TRANSPORTER_1"/>
    <property type="match status" value="1"/>
</dbReference>
<dbReference type="STRING" id="1194083.BN12_1690005"/>
<dbReference type="RefSeq" id="WP_083454706.1">
    <property type="nucleotide sequence ID" value="NZ_HF570958.1"/>
</dbReference>
<dbReference type="GO" id="GO:0005524">
    <property type="term" value="F:ATP binding"/>
    <property type="evidence" value="ECO:0007669"/>
    <property type="project" value="UniProtKB-KW"/>
</dbReference>
<keyword evidence="2" id="KW-0547">Nucleotide-binding</keyword>
<dbReference type="InterPro" id="IPR003439">
    <property type="entry name" value="ABC_transporter-like_ATP-bd"/>
</dbReference>
<evidence type="ECO:0000259" key="4">
    <source>
        <dbReference type="PROSITE" id="PS50893"/>
    </source>
</evidence>
<dbReference type="InterPro" id="IPR017871">
    <property type="entry name" value="ABC_transporter-like_CS"/>
</dbReference>
<keyword evidence="6" id="KW-1185">Reference proteome</keyword>
<dbReference type="SMART" id="SM00382">
    <property type="entry name" value="AAA"/>
    <property type="match status" value="1"/>
</dbReference>
<dbReference type="EMBL" id="CAJB01000078">
    <property type="protein sequence ID" value="CCH77147.1"/>
    <property type="molecule type" value="Genomic_DNA"/>
</dbReference>
<dbReference type="EC" id="3.6.3.-" evidence="5"/>
<dbReference type="PROSITE" id="PS50893">
    <property type="entry name" value="ABC_TRANSPORTER_2"/>
    <property type="match status" value="1"/>
</dbReference>
<keyword evidence="5" id="KW-0378">Hydrolase</keyword>
<dbReference type="InterPro" id="IPR017911">
    <property type="entry name" value="MacB-like_ATP-bd"/>
</dbReference>
<proteinExistence type="predicted"/>
<dbReference type="Pfam" id="PF00005">
    <property type="entry name" value="ABC_tran"/>
    <property type="match status" value="1"/>
</dbReference>
<dbReference type="Proteomes" id="UP000035721">
    <property type="component" value="Unassembled WGS sequence"/>
</dbReference>
<keyword evidence="3 5" id="KW-0067">ATP-binding</keyword>
<protein>
    <submittedName>
        <fullName evidence="5">Lipoprotein-releasing system ATP-binding protein LolD</fullName>
        <ecNumber evidence="5">3.6.3.-</ecNumber>
    </submittedName>
</protein>
<dbReference type="SUPFAM" id="SSF52540">
    <property type="entry name" value="P-loop containing nucleoside triphosphate hydrolases"/>
    <property type="match status" value="1"/>
</dbReference>
<keyword evidence="1" id="KW-0813">Transport</keyword>
<reference evidence="5 6" key="1">
    <citation type="journal article" date="2013" name="ISME J.">
        <title>A metabolic model for members of the genus Tetrasphaera involved in enhanced biological phosphorus removal.</title>
        <authorList>
            <person name="Kristiansen R."/>
            <person name="Nguyen H.T.T."/>
            <person name="Saunders A.M."/>
            <person name="Nielsen J.L."/>
            <person name="Wimmer R."/>
            <person name="Le V.Q."/>
            <person name="McIlroy S.J."/>
            <person name="Petrovski S."/>
            <person name="Seviour R.J."/>
            <person name="Calteau A."/>
            <person name="Nielsen K.L."/>
            <person name="Nielsen P.H."/>
        </authorList>
    </citation>
    <scope>NUCLEOTIDE SEQUENCE [LARGE SCALE GENOMIC DNA]</scope>
    <source>
        <strain evidence="5 6">T1-X7</strain>
    </source>
</reference>
<feature type="domain" description="ABC transporter" evidence="4">
    <location>
        <begin position="24"/>
        <end position="255"/>
    </location>
</feature>
<evidence type="ECO:0000256" key="3">
    <source>
        <dbReference type="ARBA" id="ARBA00022840"/>
    </source>
</evidence>
<keyword evidence="5" id="KW-0449">Lipoprotein</keyword>
<organism evidence="5 6">
    <name type="scientific">Nostocoides japonicum T1-X7</name>
    <dbReference type="NCBI Taxonomy" id="1194083"/>
    <lineage>
        <taxon>Bacteria</taxon>
        <taxon>Bacillati</taxon>
        <taxon>Actinomycetota</taxon>
        <taxon>Actinomycetes</taxon>
        <taxon>Micrococcales</taxon>
        <taxon>Intrasporangiaceae</taxon>
        <taxon>Nostocoides</taxon>
    </lineage>
</organism>
<dbReference type="InterPro" id="IPR027417">
    <property type="entry name" value="P-loop_NTPase"/>
</dbReference>
<dbReference type="InterPro" id="IPR003593">
    <property type="entry name" value="AAA+_ATPase"/>
</dbReference>
<comment type="caution">
    <text evidence="5">The sequence shown here is derived from an EMBL/GenBank/DDBJ whole genome shotgun (WGS) entry which is preliminary data.</text>
</comment>
<evidence type="ECO:0000313" key="5">
    <source>
        <dbReference type="EMBL" id="CCH77147.1"/>
    </source>
</evidence>
<dbReference type="PANTHER" id="PTHR24220:SF685">
    <property type="entry name" value="ABC TRANSPORTER RELATED"/>
    <property type="match status" value="1"/>
</dbReference>
<dbReference type="OrthoDB" id="9802264at2"/>
<name>A0A077LWH2_9MICO</name>
<dbReference type="GO" id="GO:0005886">
    <property type="term" value="C:plasma membrane"/>
    <property type="evidence" value="ECO:0007669"/>
    <property type="project" value="TreeGrafter"/>
</dbReference>
<evidence type="ECO:0000256" key="2">
    <source>
        <dbReference type="ARBA" id="ARBA00022741"/>
    </source>
</evidence>